<sequence length="188" mass="19321">MFRYTGAGNPTRMSPDELTPAEVKSRVWAVIRRQEDLPEINRHAAGLAPRPAARHAKHDPVTGLVVAPSEEAKLPQLEHSVAPQNDPAAVPQQVAGTQPTAPPAPTVAPAVRTGAEGAVGANPCPRSMEMSDTFTCSPLLRAAPVATMGASGSVATAATESVAARPGATMGPEETPEAGTVLRAMADP</sequence>
<comment type="caution">
    <text evidence="2">The sequence shown here is derived from an EMBL/GenBank/DDBJ whole genome shotgun (WGS) entry which is preliminary data.</text>
</comment>
<gene>
    <name evidence="2" type="ORF">BAE44_0004989</name>
</gene>
<name>A0A1E5W9C9_9POAL</name>
<dbReference type="EMBL" id="LWDX02016861">
    <property type="protein sequence ID" value="OEL33992.1"/>
    <property type="molecule type" value="Genomic_DNA"/>
</dbReference>
<feature type="region of interest" description="Disordered" evidence="1">
    <location>
        <begin position="163"/>
        <end position="188"/>
    </location>
</feature>
<evidence type="ECO:0000313" key="2">
    <source>
        <dbReference type="EMBL" id="OEL33992.1"/>
    </source>
</evidence>
<dbReference type="AlphaFoldDB" id="A0A1E5W9C9"/>
<keyword evidence="3" id="KW-1185">Reference proteome</keyword>
<organism evidence="2 3">
    <name type="scientific">Dichanthelium oligosanthes</name>
    <dbReference type="NCBI Taxonomy" id="888268"/>
    <lineage>
        <taxon>Eukaryota</taxon>
        <taxon>Viridiplantae</taxon>
        <taxon>Streptophyta</taxon>
        <taxon>Embryophyta</taxon>
        <taxon>Tracheophyta</taxon>
        <taxon>Spermatophyta</taxon>
        <taxon>Magnoliopsida</taxon>
        <taxon>Liliopsida</taxon>
        <taxon>Poales</taxon>
        <taxon>Poaceae</taxon>
        <taxon>PACMAD clade</taxon>
        <taxon>Panicoideae</taxon>
        <taxon>Panicodae</taxon>
        <taxon>Paniceae</taxon>
        <taxon>Dichantheliinae</taxon>
        <taxon>Dichanthelium</taxon>
    </lineage>
</organism>
<reference evidence="2 3" key="1">
    <citation type="submission" date="2016-09" db="EMBL/GenBank/DDBJ databases">
        <title>The draft genome of Dichanthelium oligosanthes: A C3 panicoid grass species.</title>
        <authorList>
            <person name="Studer A.J."/>
            <person name="Schnable J.C."/>
            <person name="Brutnell T.P."/>
        </authorList>
    </citation>
    <scope>NUCLEOTIDE SEQUENCE [LARGE SCALE GENOMIC DNA]</scope>
    <source>
        <strain evidence="3">cv. Kellogg 1175</strain>
        <tissue evidence="2">Leaf</tissue>
    </source>
</reference>
<protein>
    <submittedName>
        <fullName evidence="2">Uncharacterized protein</fullName>
    </submittedName>
</protein>
<proteinExistence type="predicted"/>
<dbReference type="Proteomes" id="UP000095767">
    <property type="component" value="Unassembled WGS sequence"/>
</dbReference>
<accession>A0A1E5W9C9</accession>
<feature type="region of interest" description="Disordered" evidence="1">
    <location>
        <begin position="83"/>
        <end position="105"/>
    </location>
</feature>
<feature type="region of interest" description="Disordered" evidence="1">
    <location>
        <begin position="1"/>
        <end position="20"/>
    </location>
</feature>
<evidence type="ECO:0000256" key="1">
    <source>
        <dbReference type="SAM" id="MobiDB-lite"/>
    </source>
</evidence>
<evidence type="ECO:0000313" key="3">
    <source>
        <dbReference type="Proteomes" id="UP000095767"/>
    </source>
</evidence>